<keyword evidence="3 9" id="KW-0472">Membrane</keyword>
<feature type="compositionally biased region" description="Acidic residues" evidence="8">
    <location>
        <begin position="286"/>
        <end position="295"/>
    </location>
</feature>
<dbReference type="Proteomes" id="UP001044222">
    <property type="component" value="Chromosome 8"/>
</dbReference>
<evidence type="ECO:0000313" key="12">
    <source>
        <dbReference type="Proteomes" id="UP001044222"/>
    </source>
</evidence>
<keyword evidence="9" id="KW-0812">Transmembrane</keyword>
<dbReference type="PROSITE" id="PS50835">
    <property type="entry name" value="IG_LIKE"/>
    <property type="match status" value="1"/>
</dbReference>
<dbReference type="InterPro" id="IPR036179">
    <property type="entry name" value="Ig-like_dom_sf"/>
</dbReference>
<feature type="domain" description="Ig-like" evidence="10">
    <location>
        <begin position="43"/>
        <end position="125"/>
    </location>
</feature>
<evidence type="ECO:0000256" key="7">
    <source>
        <dbReference type="ARBA" id="ARBA00049731"/>
    </source>
</evidence>
<reference evidence="11" key="1">
    <citation type="submission" date="2021-01" db="EMBL/GenBank/DDBJ databases">
        <title>A chromosome-scale assembly of European eel, Anguilla anguilla.</title>
        <authorList>
            <person name="Henkel C."/>
            <person name="Jong-Raadsen S.A."/>
            <person name="Dufour S."/>
            <person name="Weltzien F.-A."/>
            <person name="Palstra A.P."/>
            <person name="Pelster B."/>
            <person name="Spaink H.P."/>
            <person name="Van Den Thillart G.E."/>
            <person name="Jansen H."/>
            <person name="Zahm M."/>
            <person name="Klopp C."/>
            <person name="Cedric C."/>
            <person name="Louis A."/>
            <person name="Berthelot C."/>
            <person name="Parey E."/>
            <person name="Roest Crollius H."/>
            <person name="Montfort J."/>
            <person name="Robinson-Rechavi M."/>
            <person name="Bucao C."/>
            <person name="Bouchez O."/>
            <person name="Gislard M."/>
            <person name="Lluch J."/>
            <person name="Milhes M."/>
            <person name="Lampietro C."/>
            <person name="Lopez Roques C."/>
            <person name="Donnadieu C."/>
            <person name="Braasch I."/>
            <person name="Desvignes T."/>
            <person name="Postlethwait J."/>
            <person name="Bobe J."/>
            <person name="Guiguen Y."/>
            <person name="Dirks R."/>
        </authorList>
    </citation>
    <scope>NUCLEOTIDE SEQUENCE</scope>
    <source>
        <strain evidence="11">Tag_6206</strain>
        <tissue evidence="11">Liver</tissue>
    </source>
</reference>
<protein>
    <recommendedName>
        <fullName evidence="7">Microfibril-associated glycoprotein 3</fullName>
    </recommendedName>
</protein>
<dbReference type="EMBL" id="JAFIRN010000008">
    <property type="protein sequence ID" value="KAG5843262.1"/>
    <property type="molecule type" value="Genomic_DNA"/>
</dbReference>
<comment type="caution">
    <text evidence="11">The sequence shown here is derived from an EMBL/GenBank/DDBJ whole genome shotgun (WGS) entry which is preliminary data.</text>
</comment>
<evidence type="ECO:0000313" key="11">
    <source>
        <dbReference type="EMBL" id="KAG5843262.1"/>
    </source>
</evidence>
<name>A0A9D3M814_ANGAN</name>
<feature type="transmembrane region" description="Helical" evidence="9">
    <location>
        <begin position="137"/>
        <end position="160"/>
    </location>
</feature>
<comment type="function">
    <text evidence="6">Component of the elastin-associated microfibrils.</text>
</comment>
<feature type="non-terminal residue" evidence="11">
    <location>
        <position position="317"/>
    </location>
</feature>
<evidence type="ECO:0000256" key="6">
    <source>
        <dbReference type="ARBA" id="ARBA00049640"/>
    </source>
</evidence>
<dbReference type="Gene3D" id="2.60.40.10">
    <property type="entry name" value="Immunoglobulins"/>
    <property type="match status" value="1"/>
</dbReference>
<comment type="subcellular location">
    <subcellularLocation>
        <location evidence="1">Cell membrane</location>
        <topology evidence="1">Single-pass type I membrane protein</topology>
    </subcellularLocation>
</comment>
<evidence type="ECO:0000256" key="2">
    <source>
        <dbReference type="ARBA" id="ARBA00022475"/>
    </source>
</evidence>
<evidence type="ECO:0000256" key="1">
    <source>
        <dbReference type="ARBA" id="ARBA00004251"/>
    </source>
</evidence>
<keyword evidence="4" id="KW-0325">Glycoprotein</keyword>
<dbReference type="InterPro" id="IPR007110">
    <property type="entry name" value="Ig-like_dom"/>
</dbReference>
<dbReference type="PANTHER" id="PTHR14340">
    <property type="entry name" value="MICROFIBRIL-ASSOCIATED GLYCOPROTEIN 3"/>
    <property type="match status" value="1"/>
</dbReference>
<dbReference type="InterPro" id="IPR013783">
    <property type="entry name" value="Ig-like_fold"/>
</dbReference>
<dbReference type="SUPFAM" id="SSF48726">
    <property type="entry name" value="Immunoglobulin"/>
    <property type="match status" value="1"/>
</dbReference>
<keyword evidence="12" id="KW-1185">Reference proteome</keyword>
<dbReference type="GO" id="GO:0005886">
    <property type="term" value="C:plasma membrane"/>
    <property type="evidence" value="ECO:0007669"/>
    <property type="project" value="UniProtKB-SubCell"/>
</dbReference>
<dbReference type="SMART" id="SM00408">
    <property type="entry name" value="IGc2"/>
    <property type="match status" value="1"/>
</dbReference>
<accession>A0A9D3M814</accession>
<dbReference type="AlphaFoldDB" id="A0A9D3M814"/>
<sequence>MDTFLKVVGYHMIIMSVVARAEYLVDQPQNRSRLHQRHLASLPSVRDIVVKEGSSALIECNVTGSSEDIMWYNSKGHVLDNEEGGGRWVIMDEGILNITAVTFEDRGRYTCVASGPSGTANYTVTLRVAYTHSGLGLYYVIVCLIAFTITMILNVTRLCMVSSHLRKTEKAINEFFRSEGAEKLQKAFEIAKRIPIITSAKTLELAKVTQFKTMEFARHIEELARSVPLPPLIFNCRAFVEEIFETVHLAGDPAQPRRGVRQQLAIGAGPGGANADEPSPRRRREEEEEEEGEEEVLNKSSLDVEVSMHPQTECPDG</sequence>
<dbReference type="PANTHER" id="PTHR14340:SF4">
    <property type="entry name" value="MICROFIBRIL-ASSOCIATED GLYCOPROTEIN 3"/>
    <property type="match status" value="1"/>
</dbReference>
<proteinExistence type="predicted"/>
<dbReference type="Pfam" id="PF07679">
    <property type="entry name" value="I-set"/>
    <property type="match status" value="1"/>
</dbReference>
<keyword evidence="5" id="KW-0393">Immunoglobulin domain</keyword>
<feature type="region of interest" description="Disordered" evidence="8">
    <location>
        <begin position="265"/>
        <end position="317"/>
    </location>
</feature>
<dbReference type="SMART" id="SM00409">
    <property type="entry name" value="IG"/>
    <property type="match status" value="1"/>
</dbReference>
<evidence type="ECO:0000256" key="8">
    <source>
        <dbReference type="SAM" id="MobiDB-lite"/>
    </source>
</evidence>
<evidence type="ECO:0000256" key="3">
    <source>
        <dbReference type="ARBA" id="ARBA00023136"/>
    </source>
</evidence>
<dbReference type="InterPro" id="IPR003599">
    <property type="entry name" value="Ig_sub"/>
</dbReference>
<dbReference type="InterPro" id="IPR003598">
    <property type="entry name" value="Ig_sub2"/>
</dbReference>
<keyword evidence="2" id="KW-1003">Cell membrane</keyword>
<dbReference type="InterPro" id="IPR013098">
    <property type="entry name" value="Ig_I-set"/>
</dbReference>
<organism evidence="11 12">
    <name type="scientific">Anguilla anguilla</name>
    <name type="common">European freshwater eel</name>
    <name type="synonym">Muraena anguilla</name>
    <dbReference type="NCBI Taxonomy" id="7936"/>
    <lineage>
        <taxon>Eukaryota</taxon>
        <taxon>Metazoa</taxon>
        <taxon>Chordata</taxon>
        <taxon>Craniata</taxon>
        <taxon>Vertebrata</taxon>
        <taxon>Euteleostomi</taxon>
        <taxon>Actinopterygii</taxon>
        <taxon>Neopterygii</taxon>
        <taxon>Teleostei</taxon>
        <taxon>Anguilliformes</taxon>
        <taxon>Anguillidae</taxon>
        <taxon>Anguilla</taxon>
    </lineage>
</organism>
<evidence type="ECO:0000256" key="9">
    <source>
        <dbReference type="SAM" id="Phobius"/>
    </source>
</evidence>
<gene>
    <name evidence="11" type="ORF">ANANG_G00148930</name>
</gene>
<evidence type="ECO:0000256" key="4">
    <source>
        <dbReference type="ARBA" id="ARBA00023180"/>
    </source>
</evidence>
<keyword evidence="9" id="KW-1133">Transmembrane helix</keyword>
<evidence type="ECO:0000259" key="10">
    <source>
        <dbReference type="PROSITE" id="PS50835"/>
    </source>
</evidence>
<evidence type="ECO:0000256" key="5">
    <source>
        <dbReference type="ARBA" id="ARBA00023319"/>
    </source>
</evidence>